<dbReference type="EMBL" id="JAUEPS010000026">
    <property type="protein sequence ID" value="KAK0455238.1"/>
    <property type="molecule type" value="Genomic_DNA"/>
</dbReference>
<dbReference type="AlphaFoldDB" id="A0AA39N2N1"/>
<feature type="region of interest" description="Disordered" evidence="1">
    <location>
        <begin position="160"/>
        <end position="185"/>
    </location>
</feature>
<evidence type="ECO:0000313" key="2">
    <source>
        <dbReference type="EMBL" id="KAK0455238.1"/>
    </source>
</evidence>
<organism evidence="2 3">
    <name type="scientific">Armillaria tabescens</name>
    <name type="common">Ringless honey mushroom</name>
    <name type="synonym">Agaricus tabescens</name>
    <dbReference type="NCBI Taxonomy" id="1929756"/>
    <lineage>
        <taxon>Eukaryota</taxon>
        <taxon>Fungi</taxon>
        <taxon>Dikarya</taxon>
        <taxon>Basidiomycota</taxon>
        <taxon>Agaricomycotina</taxon>
        <taxon>Agaricomycetes</taxon>
        <taxon>Agaricomycetidae</taxon>
        <taxon>Agaricales</taxon>
        <taxon>Marasmiineae</taxon>
        <taxon>Physalacriaceae</taxon>
        <taxon>Desarmillaria</taxon>
    </lineage>
</organism>
<sequence length="308" mass="34655">MPVAEKEAALNADPELAEAKTAVENQWQVYYSCFTDDARKYRNFKYIYEIATGARVAGQNRDVTFADGYNADNVLEILEELQRLTAALRKLHKVKSRHLTTEYLRNRTKQDTEGKMPGTSAQRDAALEKSAQVSSFLQPIIQETAAKATANAPSDRITDTEDTVTTTTDTTSPAISENDDDDTDGITLGDFARPEYSSSMFTTLHLLDTECPPTSMLEDDMNAGEFVPAEKDINEEEEPNECPLSVTEVRAGVMAALMEPIEADREIAKHYDQATKRWTCPRCKLYTHDPEMRNGKTFDKDPHFRRHV</sequence>
<protein>
    <submittedName>
        <fullName evidence="2">Uncharacterized protein</fullName>
    </submittedName>
</protein>
<evidence type="ECO:0000313" key="3">
    <source>
        <dbReference type="Proteomes" id="UP001175211"/>
    </source>
</evidence>
<dbReference type="RefSeq" id="XP_060328748.1">
    <property type="nucleotide sequence ID" value="XM_060482709.1"/>
</dbReference>
<evidence type="ECO:0000256" key="1">
    <source>
        <dbReference type="SAM" id="MobiDB-lite"/>
    </source>
</evidence>
<accession>A0AA39N2N1</accession>
<dbReference type="Proteomes" id="UP001175211">
    <property type="component" value="Unassembled WGS sequence"/>
</dbReference>
<gene>
    <name evidence="2" type="ORF">EV420DRAFT_589676</name>
</gene>
<comment type="caution">
    <text evidence="2">The sequence shown here is derived from an EMBL/GenBank/DDBJ whole genome shotgun (WGS) entry which is preliminary data.</text>
</comment>
<dbReference type="GeneID" id="85366257"/>
<proteinExistence type="predicted"/>
<name>A0AA39N2N1_ARMTA</name>
<keyword evidence="3" id="KW-1185">Reference proteome</keyword>
<reference evidence="2" key="1">
    <citation type="submission" date="2023-06" db="EMBL/GenBank/DDBJ databases">
        <authorList>
            <consortium name="Lawrence Berkeley National Laboratory"/>
            <person name="Ahrendt S."/>
            <person name="Sahu N."/>
            <person name="Indic B."/>
            <person name="Wong-Bajracharya J."/>
            <person name="Merenyi Z."/>
            <person name="Ke H.-M."/>
            <person name="Monk M."/>
            <person name="Kocsube S."/>
            <person name="Drula E."/>
            <person name="Lipzen A."/>
            <person name="Balint B."/>
            <person name="Henrissat B."/>
            <person name="Andreopoulos B."/>
            <person name="Martin F.M."/>
            <person name="Harder C.B."/>
            <person name="Rigling D."/>
            <person name="Ford K.L."/>
            <person name="Foster G.D."/>
            <person name="Pangilinan J."/>
            <person name="Papanicolaou A."/>
            <person name="Barry K."/>
            <person name="LaButti K."/>
            <person name="Viragh M."/>
            <person name="Koriabine M."/>
            <person name="Yan M."/>
            <person name="Riley R."/>
            <person name="Champramary S."/>
            <person name="Plett K.L."/>
            <person name="Tsai I.J."/>
            <person name="Slot J."/>
            <person name="Sipos G."/>
            <person name="Plett J."/>
            <person name="Nagy L.G."/>
            <person name="Grigoriev I.V."/>
        </authorList>
    </citation>
    <scope>NUCLEOTIDE SEQUENCE</scope>
    <source>
        <strain evidence="2">CCBAS 213</strain>
    </source>
</reference>